<comment type="similarity">
    <text evidence="1 8">Belongs to the glycosyl hydrolase 5 (cellulase A) family.</text>
</comment>
<dbReference type="AlphaFoldDB" id="A0A086ZEL2"/>
<evidence type="ECO:0000256" key="6">
    <source>
        <dbReference type="ARBA" id="ARBA00023295"/>
    </source>
</evidence>
<organism evidence="12 13">
    <name type="scientific">Bifidobacterium bohemicum DSM 22767</name>
    <dbReference type="NCBI Taxonomy" id="1437606"/>
    <lineage>
        <taxon>Bacteria</taxon>
        <taxon>Bacillati</taxon>
        <taxon>Actinomycetota</taxon>
        <taxon>Actinomycetes</taxon>
        <taxon>Bifidobacteriales</taxon>
        <taxon>Bifidobacteriaceae</taxon>
        <taxon>Bifidobacterium</taxon>
    </lineage>
</organism>
<dbReference type="RefSeq" id="WP_052362752.1">
    <property type="nucleotide sequence ID" value="NZ_JGYP01000004.1"/>
</dbReference>
<dbReference type="EC" id="3.2.1.4" evidence="12"/>
<evidence type="ECO:0000259" key="11">
    <source>
        <dbReference type="Pfam" id="PF18448"/>
    </source>
</evidence>
<accession>A0A086ZEL2</accession>
<dbReference type="InterPro" id="IPR001547">
    <property type="entry name" value="Glyco_hydro_5"/>
</dbReference>
<dbReference type="PANTHER" id="PTHR31297:SF41">
    <property type="entry name" value="ENDOGLUCANASE, PUTATIVE (AFU_ORTHOLOGUE AFUA_5G01830)-RELATED"/>
    <property type="match status" value="1"/>
</dbReference>
<dbReference type="GO" id="GO:0008810">
    <property type="term" value="F:cellulase activity"/>
    <property type="evidence" value="ECO:0007669"/>
    <property type="project" value="UniProtKB-EC"/>
</dbReference>
<evidence type="ECO:0000313" key="12">
    <source>
        <dbReference type="EMBL" id="KFI44962.1"/>
    </source>
</evidence>
<dbReference type="InterPro" id="IPR014756">
    <property type="entry name" value="Ig_E-set"/>
</dbReference>
<dbReference type="SUPFAM" id="SSF51445">
    <property type="entry name" value="(Trans)glycosidases"/>
    <property type="match status" value="1"/>
</dbReference>
<dbReference type="GO" id="GO:0030245">
    <property type="term" value="P:cellulose catabolic process"/>
    <property type="evidence" value="ECO:0007669"/>
    <property type="project" value="UniProtKB-KW"/>
</dbReference>
<evidence type="ECO:0000313" key="13">
    <source>
        <dbReference type="Proteomes" id="UP000029096"/>
    </source>
</evidence>
<evidence type="ECO:0000256" key="1">
    <source>
        <dbReference type="ARBA" id="ARBA00005641"/>
    </source>
</evidence>
<comment type="caution">
    <text evidence="12">The sequence shown here is derived from an EMBL/GenBank/DDBJ whole genome shotgun (WGS) entry which is preliminary data.</text>
</comment>
<keyword evidence="2" id="KW-0732">Signal</keyword>
<keyword evidence="5" id="KW-0119">Carbohydrate metabolism</keyword>
<evidence type="ECO:0000259" key="10">
    <source>
        <dbReference type="Pfam" id="PF03442"/>
    </source>
</evidence>
<dbReference type="InterPro" id="IPR005102">
    <property type="entry name" value="Carbo-bd_X2"/>
</dbReference>
<dbReference type="Pfam" id="PF03442">
    <property type="entry name" value="CBM_X2"/>
    <property type="match status" value="1"/>
</dbReference>
<sequence>MPLTLEHRYAENPDAGPGEYRYVINADWLARYKQVVDWAVEEGLYVDVDLHGDSYMWINHWDGTVSPSSVEYRKFTDTWKQLAVTFANEPQRVCFETDNEPQFASGDADGITKLIALNTVAHEVIRAVPGNEKRMIIFPTLHTNDADQFTAPARDQILGLHDPYILATVHYYSEWVYSANLGRTGFDEKLFDGQNATPRTVADKFAEHVKTNFTDHGIGTVVGEFGLLGYDAADTYLQPGEELKYYEYMNHLAQEGDFALILWDNGSAIDRRSPTYTWKNADMGTMLEASMRGRSSYSTGLDAIYMGAEPTGSVDIPLTLNNNTFAGIAGLAAGVDYTYDQPAATVRLSQAYLRSVYDAHNGYGQAATLTLNFNAGAPWHEYLVKSAVPALGVSATGATGTRTDGITVPINFKGNVVKSAAAVNDAGDPVGPNSGWWKFLQSGTSFKVDPEAGTLKLTKQFFDDSSVSDGNVNLNLTFFDGSGLTVPLAVNGQSVTVRP</sequence>
<dbReference type="InterPro" id="IPR040946">
    <property type="entry name" value="CBM46"/>
</dbReference>
<evidence type="ECO:0000256" key="2">
    <source>
        <dbReference type="ARBA" id="ARBA00022729"/>
    </source>
</evidence>
<keyword evidence="3 8" id="KW-0378">Hydrolase</keyword>
<dbReference type="SUPFAM" id="SSF81296">
    <property type="entry name" value="E set domains"/>
    <property type="match status" value="1"/>
</dbReference>
<dbReference type="eggNOG" id="COG2730">
    <property type="taxonomic scope" value="Bacteria"/>
</dbReference>
<proteinExistence type="inferred from homology"/>
<dbReference type="Proteomes" id="UP000029096">
    <property type="component" value="Unassembled WGS sequence"/>
</dbReference>
<dbReference type="Pfam" id="PF18448">
    <property type="entry name" value="CBM46"/>
    <property type="match status" value="1"/>
</dbReference>
<dbReference type="GO" id="GO:0009986">
    <property type="term" value="C:cell surface"/>
    <property type="evidence" value="ECO:0007669"/>
    <property type="project" value="TreeGrafter"/>
</dbReference>
<dbReference type="Gene3D" id="3.20.20.80">
    <property type="entry name" value="Glycosidases"/>
    <property type="match status" value="1"/>
</dbReference>
<protein>
    <submittedName>
        <fullName evidence="12">Cellulase, glycoside hydrolase family 5</fullName>
        <ecNumber evidence="12">3.2.1.4</ecNumber>
    </submittedName>
</protein>
<dbReference type="PANTHER" id="PTHR31297">
    <property type="entry name" value="GLUCAN ENDO-1,6-BETA-GLUCOSIDASE B"/>
    <property type="match status" value="1"/>
</dbReference>
<reference evidence="12 13" key="1">
    <citation type="submission" date="2014-03" db="EMBL/GenBank/DDBJ databases">
        <title>Genomics of Bifidobacteria.</title>
        <authorList>
            <person name="Ventura M."/>
            <person name="Milani C."/>
            <person name="Lugli G.A."/>
        </authorList>
    </citation>
    <scope>NUCLEOTIDE SEQUENCE [LARGE SCALE GENOMIC DNA]</scope>
    <source>
        <strain evidence="12 13">DSM 22767</strain>
    </source>
</reference>
<gene>
    <name evidence="12" type="ORF">BBOH_1222</name>
</gene>
<dbReference type="InterPro" id="IPR017853">
    <property type="entry name" value="GH"/>
</dbReference>
<evidence type="ECO:0000256" key="4">
    <source>
        <dbReference type="ARBA" id="ARBA00023001"/>
    </source>
</evidence>
<keyword evidence="13" id="KW-1185">Reference proteome</keyword>
<keyword evidence="4" id="KW-0136">Cellulose degradation</keyword>
<feature type="domain" description="Glycoside hydrolase family 5" evidence="9">
    <location>
        <begin position="21"/>
        <end position="267"/>
    </location>
</feature>
<dbReference type="Pfam" id="PF00150">
    <property type="entry name" value="Cellulase"/>
    <property type="match status" value="1"/>
</dbReference>
<evidence type="ECO:0000256" key="7">
    <source>
        <dbReference type="ARBA" id="ARBA00023326"/>
    </source>
</evidence>
<dbReference type="OrthoDB" id="9800955at2"/>
<evidence type="ECO:0000259" key="9">
    <source>
        <dbReference type="Pfam" id="PF00150"/>
    </source>
</evidence>
<evidence type="ECO:0000256" key="3">
    <source>
        <dbReference type="ARBA" id="ARBA00022801"/>
    </source>
</evidence>
<name>A0A086ZEL2_9BIFI</name>
<feature type="domain" description="Carbohydrate binding X2" evidence="10">
    <location>
        <begin position="311"/>
        <end position="379"/>
    </location>
</feature>
<dbReference type="GO" id="GO:0005576">
    <property type="term" value="C:extracellular region"/>
    <property type="evidence" value="ECO:0007669"/>
    <property type="project" value="TreeGrafter"/>
</dbReference>
<dbReference type="Gene3D" id="2.60.40.10">
    <property type="entry name" value="Immunoglobulins"/>
    <property type="match status" value="1"/>
</dbReference>
<dbReference type="InterPro" id="IPR013783">
    <property type="entry name" value="Ig-like_fold"/>
</dbReference>
<evidence type="ECO:0000256" key="8">
    <source>
        <dbReference type="RuleBase" id="RU361153"/>
    </source>
</evidence>
<dbReference type="GO" id="GO:0008422">
    <property type="term" value="F:beta-glucosidase activity"/>
    <property type="evidence" value="ECO:0007669"/>
    <property type="project" value="TreeGrafter"/>
</dbReference>
<keyword evidence="6 8" id="KW-0326">Glycosidase</keyword>
<feature type="domain" description="Endoglucanase B carbohydrate binding" evidence="11">
    <location>
        <begin position="397"/>
        <end position="496"/>
    </location>
</feature>
<dbReference type="STRING" id="1437606.BBOH_1222"/>
<keyword evidence="7" id="KW-0624">Polysaccharide degradation</keyword>
<evidence type="ECO:0000256" key="5">
    <source>
        <dbReference type="ARBA" id="ARBA00023277"/>
    </source>
</evidence>
<dbReference type="InterPro" id="IPR050386">
    <property type="entry name" value="Glycosyl_hydrolase_5"/>
</dbReference>
<dbReference type="EMBL" id="JGYP01000004">
    <property type="protein sequence ID" value="KFI44962.1"/>
    <property type="molecule type" value="Genomic_DNA"/>
</dbReference>